<feature type="compositionally biased region" description="Low complexity" evidence="6">
    <location>
        <begin position="18"/>
        <end position="29"/>
    </location>
</feature>
<name>A0ABR8X371_9MICO</name>
<keyword evidence="4" id="KW-0699">rRNA-binding</keyword>
<dbReference type="SUPFAM" id="SSF52080">
    <property type="entry name" value="Ribosomal proteins L15p and L18e"/>
    <property type="match status" value="1"/>
</dbReference>
<reference evidence="8 9" key="1">
    <citation type="submission" date="2020-08" db="EMBL/GenBank/DDBJ databases">
        <title>A Genomic Blueprint of the Chicken Gut Microbiome.</title>
        <authorList>
            <person name="Gilroy R."/>
            <person name="Ravi A."/>
            <person name="Getino M."/>
            <person name="Pursley I."/>
            <person name="Horton D.L."/>
            <person name="Alikhan N.-F."/>
            <person name="Baker D."/>
            <person name="Gharbi K."/>
            <person name="Hall N."/>
            <person name="Watson M."/>
            <person name="Adriaenssens E.M."/>
            <person name="Foster-Nyarko E."/>
            <person name="Jarju S."/>
            <person name="Secka A."/>
            <person name="Antonio M."/>
            <person name="Oren A."/>
            <person name="Chaudhuri R."/>
            <person name="La Ragione R.M."/>
            <person name="Hildebrand F."/>
            <person name="Pallen M.J."/>
        </authorList>
    </citation>
    <scope>NUCLEOTIDE SEQUENCE [LARGE SCALE GENOMIC DNA]</scope>
    <source>
        <strain evidence="8 9">Sa1CUA4</strain>
    </source>
</reference>
<dbReference type="InterPro" id="IPR005749">
    <property type="entry name" value="Ribosomal_uL15_bac-type"/>
</dbReference>
<protein>
    <recommendedName>
        <fullName evidence="4">Large ribosomal subunit protein uL15</fullName>
    </recommendedName>
</protein>
<feature type="region of interest" description="Disordered" evidence="6">
    <location>
        <begin position="1"/>
        <end position="87"/>
    </location>
</feature>
<dbReference type="Proteomes" id="UP000602532">
    <property type="component" value="Unassembled WGS sequence"/>
</dbReference>
<dbReference type="PROSITE" id="PS00475">
    <property type="entry name" value="RIBOSOMAL_L15"/>
    <property type="match status" value="1"/>
</dbReference>
<feature type="region of interest" description="Disordered" evidence="6">
    <location>
        <begin position="103"/>
        <end position="125"/>
    </location>
</feature>
<evidence type="ECO:0000313" key="9">
    <source>
        <dbReference type="Proteomes" id="UP000602532"/>
    </source>
</evidence>
<proteinExistence type="inferred from homology"/>
<dbReference type="InterPro" id="IPR001196">
    <property type="entry name" value="Ribosomal_uL15_CS"/>
</dbReference>
<accession>A0ABR8X371</accession>
<dbReference type="Gene3D" id="3.100.10.10">
    <property type="match status" value="1"/>
</dbReference>
<dbReference type="RefSeq" id="WP_191766089.1">
    <property type="nucleotide sequence ID" value="NZ_JACSPM010000002.1"/>
</dbReference>
<keyword evidence="2 4" id="KW-0689">Ribosomal protein</keyword>
<evidence type="ECO:0000256" key="4">
    <source>
        <dbReference type="HAMAP-Rule" id="MF_01341"/>
    </source>
</evidence>
<comment type="function">
    <text evidence="4">Binds to the 23S rRNA.</text>
</comment>
<evidence type="ECO:0000256" key="1">
    <source>
        <dbReference type="ARBA" id="ARBA00007320"/>
    </source>
</evidence>
<gene>
    <name evidence="4 8" type="primary">rplO</name>
    <name evidence="8" type="ORF">H9622_09290</name>
</gene>
<keyword evidence="9" id="KW-1185">Reference proteome</keyword>
<dbReference type="Pfam" id="PF00828">
    <property type="entry name" value="Ribosomal_L27A"/>
    <property type="match status" value="1"/>
</dbReference>
<feature type="compositionally biased region" description="Basic and acidic residues" evidence="6">
    <location>
        <begin position="1"/>
        <end position="16"/>
    </location>
</feature>
<dbReference type="PANTHER" id="PTHR12934">
    <property type="entry name" value="50S RIBOSOMAL PROTEIN L15"/>
    <property type="match status" value="1"/>
</dbReference>
<evidence type="ECO:0000256" key="3">
    <source>
        <dbReference type="ARBA" id="ARBA00023274"/>
    </source>
</evidence>
<dbReference type="NCBIfam" id="TIGR01071">
    <property type="entry name" value="rplO_bact"/>
    <property type="match status" value="1"/>
</dbReference>
<evidence type="ECO:0000256" key="2">
    <source>
        <dbReference type="ARBA" id="ARBA00022980"/>
    </source>
</evidence>
<evidence type="ECO:0000259" key="7">
    <source>
        <dbReference type="Pfam" id="PF00828"/>
    </source>
</evidence>
<comment type="subunit">
    <text evidence="4">Part of the 50S ribosomal subunit.</text>
</comment>
<sequence>MAEKAEKNDAVEEKASKKPATSKAAAAKAPAKKATAKAADKPAAEKKAPAKTAAAKADKADAAEKAEKAPAAKKAAPKADAPASRPGVLKVHHLRPVPGARTAKTRVGRGEGSKGKTAGRGTKGTKARYQVKIGFEGGQMPLHMRTPKLRGFKNPFRVEYQVVNLEKLAELYPSGGDVTVGDLVAKGAVRKNEKVKVLGTGDISVKLNVSVDKVSGSAEQKIVAAGGTVK</sequence>
<evidence type="ECO:0000256" key="6">
    <source>
        <dbReference type="SAM" id="MobiDB-lite"/>
    </source>
</evidence>
<dbReference type="EMBL" id="JACSPM010000002">
    <property type="protein sequence ID" value="MBD8023785.1"/>
    <property type="molecule type" value="Genomic_DNA"/>
</dbReference>
<feature type="compositionally biased region" description="Low complexity" evidence="6">
    <location>
        <begin position="72"/>
        <end position="84"/>
    </location>
</feature>
<dbReference type="InterPro" id="IPR021131">
    <property type="entry name" value="Ribosomal_uL15/eL18"/>
</dbReference>
<evidence type="ECO:0000256" key="5">
    <source>
        <dbReference type="RuleBase" id="RU003888"/>
    </source>
</evidence>
<feature type="compositionally biased region" description="Basic and acidic residues" evidence="6">
    <location>
        <begin position="56"/>
        <end position="70"/>
    </location>
</feature>
<feature type="compositionally biased region" description="Basic and acidic residues" evidence="6">
    <location>
        <begin position="38"/>
        <end position="48"/>
    </location>
</feature>
<evidence type="ECO:0000313" key="8">
    <source>
        <dbReference type="EMBL" id="MBD8023785.1"/>
    </source>
</evidence>
<dbReference type="PANTHER" id="PTHR12934:SF11">
    <property type="entry name" value="LARGE RIBOSOMAL SUBUNIT PROTEIN UL15M"/>
    <property type="match status" value="1"/>
</dbReference>
<dbReference type="InterPro" id="IPR030878">
    <property type="entry name" value="Ribosomal_uL15"/>
</dbReference>
<comment type="caution">
    <text evidence="8">The sequence shown here is derived from an EMBL/GenBank/DDBJ whole genome shotgun (WGS) entry which is preliminary data.</text>
</comment>
<dbReference type="InterPro" id="IPR036227">
    <property type="entry name" value="Ribosomal_uL15/eL18_sf"/>
</dbReference>
<feature type="domain" description="Large ribosomal subunit protein uL15/eL18" evidence="7">
    <location>
        <begin position="162"/>
        <end position="229"/>
    </location>
</feature>
<dbReference type="GO" id="GO:0005840">
    <property type="term" value="C:ribosome"/>
    <property type="evidence" value="ECO:0007669"/>
    <property type="project" value="UniProtKB-KW"/>
</dbReference>
<keyword evidence="4" id="KW-0694">RNA-binding</keyword>
<keyword evidence="3 4" id="KW-0687">Ribonucleoprotein</keyword>
<organism evidence="8 9">
    <name type="scientific">Microbacterium gallinarum</name>
    <dbReference type="NCBI Taxonomy" id="2762209"/>
    <lineage>
        <taxon>Bacteria</taxon>
        <taxon>Bacillati</taxon>
        <taxon>Actinomycetota</taxon>
        <taxon>Actinomycetes</taxon>
        <taxon>Micrococcales</taxon>
        <taxon>Microbacteriaceae</taxon>
        <taxon>Microbacterium</taxon>
    </lineage>
</organism>
<dbReference type="HAMAP" id="MF_01341">
    <property type="entry name" value="Ribosomal_uL15"/>
    <property type="match status" value="1"/>
</dbReference>
<comment type="similarity">
    <text evidence="1 4 5">Belongs to the universal ribosomal protein uL15 family.</text>
</comment>